<sequence>MRLSNFARLERRKRQCRLPFRPLETSSHPMGQTTEDYQKLSFAFENQIETQPEVIDEKPKSPKIRPPSTDTPNKPQIEASRLGGRQENPNKESDPFHIRSREKSILHPRFRCAVKDLRWKSSCTEPDSSGGSEAESDGAGYLHKRKPKAQITSVIDISEKIEPDIDHRLSANQKLHAHYSPEARNSTSLVSTNNAPLIQPFINEDKIKKFSPNIMKNSSSTRSMNMKKDQSDDNDFHHDNIVPTRKIPAQYSQDKSLSEESEEDVQSSPLKRRRLPVTDKTNKNLYLNSKTQQNLPEKTRCSDDSDSLISPTKRLRSGEKEFNKNLHGYNSPSESARTSSSKRYTRQMKTRSHRTEKEKALELMRRKRAGERLEKLSSSESSDELEYEFQTLSDFEDDEITKHERLNYQDNEDSEDTADSFEFILEDDEGLLGVPDYSALIPIQFTHAAHKPLKEHFRDVIEWMVKNKIFPDFAREDEIYLQAFRRLDDICQGLAKSKFISTQWTQEFLAAIWSRPYFTSGPLTRRKVKTREKILTKCDACNHRKHAPSSFIRLHGMLYDKKTLNKPNCNRAALSFGPGVENLDSSGEGSPIHSNSIESKRWLVGNICKKNAEYSHRLIHWKFALNEWVNHALNQEELLTSQKVGNWERMETRQIDQLANEIVDTWEKRGIIKSLYQDWKNQRTAATEIMLTQDRWK</sequence>
<feature type="domain" description="DUF4211" evidence="2">
    <location>
        <begin position="422"/>
        <end position="564"/>
    </location>
</feature>
<feature type="compositionally biased region" description="Basic residues" evidence="1">
    <location>
        <begin position="343"/>
        <end position="352"/>
    </location>
</feature>
<reference evidence="3" key="2">
    <citation type="submission" date="2013-01" db="EMBL/GenBank/DDBJ databases">
        <title>The wheat powdery mildew genome reveals unique evolution of an obligate biotroph.</title>
        <authorList>
            <person name="Oberhaensli S."/>
            <person name="Wicker T."/>
            <person name="Keller B."/>
        </authorList>
    </citation>
    <scope>NUCLEOTIDE SEQUENCE</scope>
    <source>
        <strain evidence="3">96224</strain>
    </source>
</reference>
<proteinExistence type="predicted"/>
<dbReference type="EMBL" id="KE375135">
    <property type="protein sequence ID" value="EPQ63045.1"/>
    <property type="molecule type" value="Genomic_DNA"/>
</dbReference>
<dbReference type="OrthoDB" id="21499at2759"/>
<evidence type="ECO:0000256" key="1">
    <source>
        <dbReference type="SAM" id="MobiDB-lite"/>
    </source>
</evidence>
<dbReference type="Proteomes" id="UP000053110">
    <property type="component" value="Unassembled WGS sequence"/>
</dbReference>
<feature type="compositionally biased region" description="Basic and acidic residues" evidence="1">
    <location>
        <begin position="226"/>
        <end position="240"/>
    </location>
</feature>
<reference evidence="4" key="3">
    <citation type="submission" date="2018-07" db="EMBL/GenBank/DDBJ databases">
        <authorList>
            <person name="Quirk P.G."/>
            <person name="Krulwich T.A."/>
        </authorList>
    </citation>
    <scope>NUCLEOTIDE SEQUENCE</scope>
    <source>
        <strain evidence="4">96224</strain>
    </source>
</reference>
<gene>
    <name evidence="3" type="ORF">BGT96224_4962</name>
    <name evidence="4" type="ORF">BGT96224V2_LOCUS5702</name>
</gene>
<dbReference type="EMBL" id="UIGY01000184">
    <property type="protein sequence ID" value="SUZ12543.1"/>
    <property type="molecule type" value="Genomic_DNA"/>
</dbReference>
<evidence type="ECO:0000259" key="2">
    <source>
        <dbReference type="Pfam" id="PF13926"/>
    </source>
</evidence>
<feature type="compositionally biased region" description="Low complexity" evidence="1">
    <location>
        <begin position="127"/>
        <end position="140"/>
    </location>
</feature>
<name>A0A061HFV5_BLUGR</name>
<feature type="compositionally biased region" description="Basic and acidic residues" evidence="1">
    <location>
        <begin position="88"/>
        <end position="102"/>
    </location>
</feature>
<evidence type="ECO:0000313" key="4">
    <source>
        <dbReference type="EMBL" id="SUZ12543.1"/>
    </source>
</evidence>
<dbReference type="InterPro" id="IPR025451">
    <property type="entry name" value="DUF4211"/>
</dbReference>
<dbReference type="AlphaFoldDB" id="A0A061HFV5"/>
<feature type="region of interest" description="Disordered" evidence="1">
    <location>
        <begin position="172"/>
        <end position="191"/>
    </location>
</feature>
<dbReference type="PANTHER" id="PTHR14689">
    <property type="entry name" value="PHORBOL-ESTER_DAG-TYPE DOMAIN-CONTAINING PROTEIN"/>
    <property type="match status" value="1"/>
</dbReference>
<feature type="compositionally biased region" description="Polar residues" evidence="1">
    <location>
        <begin position="328"/>
        <end position="342"/>
    </location>
</feature>
<evidence type="ECO:0000313" key="5">
    <source>
        <dbReference type="Proteomes" id="UP000053110"/>
    </source>
</evidence>
<feature type="compositionally biased region" description="Polar residues" evidence="1">
    <location>
        <begin position="24"/>
        <end position="35"/>
    </location>
</feature>
<evidence type="ECO:0000313" key="3">
    <source>
        <dbReference type="EMBL" id="EPQ63045.1"/>
    </source>
</evidence>
<protein>
    <submittedName>
        <fullName evidence="4">Bgt-4962</fullName>
    </submittedName>
</protein>
<feature type="region of interest" description="Disordered" evidence="1">
    <location>
        <begin position="121"/>
        <end position="150"/>
    </location>
</feature>
<feature type="compositionally biased region" description="Polar residues" evidence="1">
    <location>
        <begin position="214"/>
        <end position="224"/>
    </location>
</feature>
<reference evidence="5" key="1">
    <citation type="journal article" date="2013" name="Nat. Genet.">
        <title>The wheat powdery mildew genome shows the unique evolution of an obligate biotroph.</title>
        <authorList>
            <person name="Wicker T."/>
            <person name="Oberhaensli S."/>
            <person name="Parlange F."/>
            <person name="Buchmann J.P."/>
            <person name="Shatalina M."/>
            <person name="Roffler S."/>
            <person name="Ben-David R."/>
            <person name="Dolezel J."/>
            <person name="Simkova H."/>
            <person name="Schulze-Lefert P."/>
            <person name="Spanu P.D."/>
            <person name="Bruggmann R."/>
            <person name="Amselem J."/>
            <person name="Quesneville H."/>
            <person name="Ver Loren van Themaat E."/>
            <person name="Paape T."/>
            <person name="Shimizu K.K."/>
            <person name="Keller B."/>
        </authorList>
    </citation>
    <scope>NUCLEOTIDE SEQUENCE [LARGE SCALE GENOMIC DNA]</scope>
    <source>
        <strain evidence="5">96224</strain>
    </source>
</reference>
<dbReference type="HOGENOM" id="CLU_395321_0_0_1"/>
<accession>A0A061HFV5</accession>
<feature type="compositionally biased region" description="Polar residues" evidence="1">
    <location>
        <begin position="283"/>
        <end position="296"/>
    </location>
</feature>
<feature type="region of interest" description="Disordered" evidence="1">
    <location>
        <begin position="212"/>
        <end position="359"/>
    </location>
</feature>
<dbReference type="GO" id="GO:0005634">
    <property type="term" value="C:nucleus"/>
    <property type="evidence" value="ECO:0007669"/>
    <property type="project" value="TreeGrafter"/>
</dbReference>
<feature type="region of interest" description="Disordered" evidence="1">
    <location>
        <begin position="14"/>
        <end position="102"/>
    </location>
</feature>
<dbReference type="PANTHER" id="PTHR14689:SF0">
    <property type="entry name" value="COILED-COIL DOMAIN-CONTAINING PROTEIN 82"/>
    <property type="match status" value="1"/>
</dbReference>
<dbReference type="Pfam" id="PF13926">
    <property type="entry name" value="DUF4211"/>
    <property type="match status" value="1"/>
</dbReference>
<organism evidence="4">
    <name type="scientific">Blumeria graminis f. sp. tritici 96224</name>
    <dbReference type="NCBI Taxonomy" id="1268274"/>
    <lineage>
        <taxon>Eukaryota</taxon>
        <taxon>Fungi</taxon>
        <taxon>Dikarya</taxon>
        <taxon>Ascomycota</taxon>
        <taxon>Pezizomycotina</taxon>
        <taxon>Leotiomycetes</taxon>
        <taxon>Erysiphales</taxon>
        <taxon>Erysiphaceae</taxon>
        <taxon>Blumeria</taxon>
    </lineage>
</organism>